<evidence type="ECO:0000313" key="2">
    <source>
        <dbReference type="Proteomes" id="UP001244242"/>
    </source>
</evidence>
<dbReference type="Proteomes" id="UP001244242">
    <property type="component" value="Unassembled WGS sequence"/>
</dbReference>
<organism evidence="1 2">
    <name type="scientific">Halomonas kalidii</name>
    <dbReference type="NCBI Taxonomy" id="3043293"/>
    <lineage>
        <taxon>Bacteria</taxon>
        <taxon>Pseudomonadati</taxon>
        <taxon>Pseudomonadota</taxon>
        <taxon>Gammaproteobacteria</taxon>
        <taxon>Oceanospirillales</taxon>
        <taxon>Halomonadaceae</taxon>
        <taxon>Halomonas</taxon>
    </lineage>
</organism>
<accession>A0ABT6VEL1</accession>
<comment type="caution">
    <text evidence="1">The sequence shown here is derived from an EMBL/GenBank/DDBJ whole genome shotgun (WGS) entry which is preliminary data.</text>
</comment>
<proteinExistence type="predicted"/>
<evidence type="ECO:0000313" key="1">
    <source>
        <dbReference type="EMBL" id="MDI5932409.1"/>
    </source>
</evidence>
<sequence>MKSGGILFDFQGVDAFTLFCEDEAKRAAADKQAASLFAHYRRELLKETDS</sequence>
<dbReference type="RefSeq" id="WP_282719977.1">
    <property type="nucleotide sequence ID" value="NZ_JASCQO010000008.1"/>
</dbReference>
<reference evidence="1 2" key="1">
    <citation type="submission" date="2023-04" db="EMBL/GenBank/DDBJ databases">
        <title>Halomonas strains isolated from rhizosphere soil.</title>
        <authorList>
            <person name="Xu L."/>
            <person name="Sun J.-Q."/>
        </authorList>
    </citation>
    <scope>NUCLEOTIDE SEQUENCE [LARGE SCALE GENOMIC DNA]</scope>
    <source>
        <strain evidence="1 2">LN1S58</strain>
    </source>
</reference>
<keyword evidence="2" id="KW-1185">Reference proteome</keyword>
<gene>
    <name evidence="1" type="ORF">QLQ84_01265</name>
</gene>
<dbReference type="EMBL" id="JASCQO010000008">
    <property type="protein sequence ID" value="MDI5932409.1"/>
    <property type="molecule type" value="Genomic_DNA"/>
</dbReference>
<name>A0ABT6VEL1_9GAMM</name>
<protein>
    <submittedName>
        <fullName evidence="1">Uncharacterized protein</fullName>
    </submittedName>
</protein>